<comment type="caution">
    <text evidence="1">The sequence shown here is derived from an EMBL/GenBank/DDBJ whole genome shotgun (WGS) entry which is preliminary data.</text>
</comment>
<protein>
    <submittedName>
        <fullName evidence="1">Putative aspartate kinase</fullName>
        <ecNumber evidence="1">2.7.2.4</ecNumber>
    </submittedName>
</protein>
<accession>A0A2P6PB88</accession>
<name>A0A2P6PB88_ROSCH</name>
<sequence>MFTSMRWSRADSIILEVMDLIKGWISCAVTTLGRDGSDLTATTIGKARWQELDHVVEELEKIVVVNLQHRSISHWKCAEIITNIREGVVLCFAKYLESIPYFLLFSG</sequence>
<evidence type="ECO:0000313" key="2">
    <source>
        <dbReference type="Proteomes" id="UP000238479"/>
    </source>
</evidence>
<dbReference type="EMBL" id="PDCK01000045">
    <property type="protein sequence ID" value="PRQ19200.1"/>
    <property type="molecule type" value="Genomic_DNA"/>
</dbReference>
<dbReference type="Gramene" id="PRQ19200">
    <property type="protein sequence ID" value="PRQ19200"/>
    <property type="gene ID" value="RchiOBHm_Chr7g0214601"/>
</dbReference>
<gene>
    <name evidence="1" type="ORF">RchiOBHm_Chr7g0214601</name>
</gene>
<keyword evidence="1" id="KW-0808">Transferase</keyword>
<dbReference type="AlphaFoldDB" id="A0A2P6PB88"/>
<dbReference type="STRING" id="74649.A0A2P6PB88"/>
<dbReference type="EC" id="2.7.2.4" evidence="1"/>
<evidence type="ECO:0000313" key="1">
    <source>
        <dbReference type="EMBL" id="PRQ19200.1"/>
    </source>
</evidence>
<reference evidence="1 2" key="1">
    <citation type="journal article" date="2018" name="Nat. Genet.">
        <title>The Rosa genome provides new insights in the design of modern roses.</title>
        <authorList>
            <person name="Bendahmane M."/>
        </authorList>
    </citation>
    <scope>NUCLEOTIDE SEQUENCE [LARGE SCALE GENOMIC DNA]</scope>
    <source>
        <strain evidence="2">cv. Old Blush</strain>
    </source>
</reference>
<proteinExistence type="predicted"/>
<dbReference type="GO" id="GO:0004072">
    <property type="term" value="F:aspartate kinase activity"/>
    <property type="evidence" value="ECO:0007669"/>
    <property type="project" value="UniProtKB-EC"/>
</dbReference>
<organism evidence="1 2">
    <name type="scientific">Rosa chinensis</name>
    <name type="common">China rose</name>
    <dbReference type="NCBI Taxonomy" id="74649"/>
    <lineage>
        <taxon>Eukaryota</taxon>
        <taxon>Viridiplantae</taxon>
        <taxon>Streptophyta</taxon>
        <taxon>Embryophyta</taxon>
        <taxon>Tracheophyta</taxon>
        <taxon>Spermatophyta</taxon>
        <taxon>Magnoliopsida</taxon>
        <taxon>eudicotyledons</taxon>
        <taxon>Gunneridae</taxon>
        <taxon>Pentapetalae</taxon>
        <taxon>rosids</taxon>
        <taxon>fabids</taxon>
        <taxon>Rosales</taxon>
        <taxon>Rosaceae</taxon>
        <taxon>Rosoideae</taxon>
        <taxon>Rosoideae incertae sedis</taxon>
        <taxon>Rosa</taxon>
    </lineage>
</organism>
<keyword evidence="1" id="KW-0418">Kinase</keyword>
<dbReference type="Proteomes" id="UP000238479">
    <property type="component" value="Chromosome 7"/>
</dbReference>
<keyword evidence="2" id="KW-1185">Reference proteome</keyword>